<dbReference type="GO" id="GO:0000932">
    <property type="term" value="C:P-body"/>
    <property type="evidence" value="ECO:0007669"/>
    <property type="project" value="UniProtKB-SubCell"/>
</dbReference>
<dbReference type="InterPro" id="IPR041505">
    <property type="entry name" value="Dis3_CSD2"/>
</dbReference>
<dbReference type="Pfam" id="PF22776">
    <property type="entry name" value="K_trans_C"/>
    <property type="match status" value="1"/>
</dbReference>
<dbReference type="Pfam" id="PF00773">
    <property type="entry name" value="RNB"/>
    <property type="match status" value="1"/>
</dbReference>
<evidence type="ECO:0000256" key="5">
    <source>
        <dbReference type="HAMAP-Rule" id="MF_03045"/>
    </source>
</evidence>
<dbReference type="GO" id="GO:0046872">
    <property type="term" value="F:metal ion binding"/>
    <property type="evidence" value="ECO:0007669"/>
    <property type="project" value="UniProtKB-KW"/>
</dbReference>
<dbReference type="SUPFAM" id="SSF50249">
    <property type="entry name" value="Nucleic acid-binding proteins"/>
    <property type="match status" value="3"/>
</dbReference>
<evidence type="ECO:0000256" key="6">
    <source>
        <dbReference type="SAM" id="MobiDB-lite"/>
    </source>
</evidence>
<dbReference type="InterPro" id="IPR022966">
    <property type="entry name" value="RNase_II/R_CS"/>
</dbReference>
<keyword evidence="7" id="KW-1133">Transmembrane helix</keyword>
<keyword evidence="5" id="KW-0464">Manganese</keyword>
<evidence type="ECO:0000259" key="8">
    <source>
        <dbReference type="SMART" id="SM00955"/>
    </source>
</evidence>
<dbReference type="GO" id="GO:0000956">
    <property type="term" value="P:nuclear-transcribed mRNA catabolic process"/>
    <property type="evidence" value="ECO:0007669"/>
    <property type="project" value="UniProtKB-UniRule"/>
</dbReference>
<dbReference type="InterPro" id="IPR028591">
    <property type="entry name" value="DIS3L2"/>
</dbReference>
<dbReference type="HAMAP" id="MF_03045">
    <property type="entry name" value="DIS3L2"/>
    <property type="match status" value="1"/>
</dbReference>
<feature type="transmembrane region" description="Helical" evidence="7">
    <location>
        <begin position="92"/>
        <end position="113"/>
    </location>
</feature>
<keyword evidence="5" id="KW-0540">Nuclease</keyword>
<reference evidence="9 10" key="1">
    <citation type="submission" date="2024-01" db="EMBL/GenBank/DDBJ databases">
        <title>Genome assemblies of Stephania.</title>
        <authorList>
            <person name="Yang L."/>
        </authorList>
    </citation>
    <scope>NUCLEOTIDE SEQUENCE [LARGE SCALE GENOMIC DNA]</scope>
    <source>
        <strain evidence="9">JXDWG</strain>
        <tissue evidence="9">Leaf</tissue>
    </source>
</reference>
<keyword evidence="2 5" id="KW-0479">Metal-binding</keyword>
<comment type="subcellular location">
    <subcellularLocation>
        <location evidence="5">Cytoplasm</location>
    </subcellularLocation>
    <subcellularLocation>
        <location evidence="5">Cytoplasm</location>
        <location evidence="5">P-body</location>
    </subcellularLocation>
</comment>
<keyword evidence="7" id="KW-0472">Membrane</keyword>
<dbReference type="Gene3D" id="2.40.50.700">
    <property type="match status" value="1"/>
</dbReference>
<dbReference type="InterPro" id="IPR053951">
    <property type="entry name" value="K_trans_N"/>
</dbReference>
<feature type="compositionally biased region" description="Basic and acidic residues" evidence="6">
    <location>
        <begin position="1256"/>
        <end position="1269"/>
    </location>
</feature>
<comment type="similarity">
    <text evidence="5">Belongs to the RNR ribonuclease family. DIS3L2 subfamily.</text>
</comment>
<dbReference type="PANTHER" id="PTHR23355:SF9">
    <property type="entry name" value="DIS3-LIKE EXONUCLEASE 2"/>
    <property type="match status" value="1"/>
</dbReference>
<keyword evidence="4 5" id="KW-0694">RNA-binding</keyword>
<dbReference type="InterPro" id="IPR001900">
    <property type="entry name" value="RNase_II/R"/>
</dbReference>
<keyword evidence="3 5" id="KW-0460">Magnesium</keyword>
<keyword evidence="5" id="KW-0269">Exonuclease</keyword>
<feature type="transmembrane region" description="Helical" evidence="7">
    <location>
        <begin position="67"/>
        <end position="86"/>
    </location>
</feature>
<keyword evidence="10" id="KW-1185">Reference proteome</keyword>
<gene>
    <name evidence="9" type="ORF">Scep_018547</name>
</gene>
<dbReference type="GO" id="GO:0003723">
    <property type="term" value="F:RNA binding"/>
    <property type="evidence" value="ECO:0007669"/>
    <property type="project" value="UniProtKB-KW"/>
</dbReference>
<comment type="function">
    <text evidence="5">3'-5'-exoribonuclease that specifically recognizes RNAs polyuridylated at their 3' end and mediates their degradation. Component of an exosome-independent RNA degradation pathway that mediates degradation of cytoplasmic mRNAs that have been deadenylated and subsequently uridylated at their 3'.</text>
</comment>
<dbReference type="Proteomes" id="UP001419268">
    <property type="component" value="Unassembled WGS sequence"/>
</dbReference>
<evidence type="ECO:0000313" key="9">
    <source>
        <dbReference type="EMBL" id="KAK9111028.1"/>
    </source>
</evidence>
<feature type="transmembrane region" description="Helical" evidence="7">
    <location>
        <begin position="160"/>
        <end position="183"/>
    </location>
</feature>
<dbReference type="EMBL" id="JBBNAG010000008">
    <property type="protein sequence ID" value="KAK9111028.1"/>
    <property type="molecule type" value="Genomic_DNA"/>
</dbReference>
<dbReference type="GO" id="GO:1990074">
    <property type="term" value="P:polyuridylation-dependent mRNA catabolic process"/>
    <property type="evidence" value="ECO:0007669"/>
    <property type="project" value="UniProtKB-UniRule"/>
</dbReference>
<evidence type="ECO:0000256" key="7">
    <source>
        <dbReference type="SAM" id="Phobius"/>
    </source>
</evidence>
<keyword evidence="5" id="KW-0378">Hydrolase</keyword>
<feature type="site" description="Important for catalytic activity" evidence="5">
    <location>
        <position position="738"/>
    </location>
</feature>
<dbReference type="EC" id="3.1.13.-" evidence="5"/>
<proteinExistence type="inferred from homology"/>
<protein>
    <recommendedName>
        <fullName evidence="5">DIS3-like exonuclease 2</fullName>
        <ecNumber evidence="5">3.1.13.-</ecNumber>
    </recommendedName>
</protein>
<feature type="domain" description="RNB" evidence="8">
    <location>
        <begin position="718"/>
        <end position="1072"/>
    </location>
</feature>
<feature type="transmembrane region" description="Helical" evidence="7">
    <location>
        <begin position="7"/>
        <end position="30"/>
    </location>
</feature>
<comment type="caution">
    <text evidence="9">The sequence shown here is derived from an EMBL/GenBank/DDBJ whole genome shotgun (WGS) entry which is preliminary data.</text>
</comment>
<comment type="cofactor">
    <cofactor evidence="5">
        <name>Mg(2+)</name>
        <dbReference type="ChEBI" id="CHEBI:18420"/>
    </cofactor>
    <cofactor evidence="5">
        <name>Mn(2+)</name>
        <dbReference type="ChEBI" id="CHEBI:29035"/>
    </cofactor>
</comment>
<keyword evidence="1 5" id="KW-0963">Cytoplasm</keyword>
<evidence type="ECO:0000256" key="1">
    <source>
        <dbReference type="ARBA" id="ARBA00022490"/>
    </source>
</evidence>
<dbReference type="Pfam" id="PF17849">
    <property type="entry name" value="OB_Dis3"/>
    <property type="match status" value="1"/>
</dbReference>
<organism evidence="9 10">
    <name type="scientific">Stephania cephalantha</name>
    <dbReference type="NCBI Taxonomy" id="152367"/>
    <lineage>
        <taxon>Eukaryota</taxon>
        <taxon>Viridiplantae</taxon>
        <taxon>Streptophyta</taxon>
        <taxon>Embryophyta</taxon>
        <taxon>Tracheophyta</taxon>
        <taxon>Spermatophyta</taxon>
        <taxon>Magnoliopsida</taxon>
        <taxon>Ranunculales</taxon>
        <taxon>Menispermaceae</taxon>
        <taxon>Menispermoideae</taxon>
        <taxon>Cissampelideae</taxon>
        <taxon>Stephania</taxon>
    </lineage>
</organism>
<sequence>MDAMGQIYIPVINWFLLAACLVLVCTIANMNEIGNAYGIAELGVMMMTTILVTIVMLLIWQINIITVLSFLVFFLGLELITFSSVLSCVGDGSWVILVFAVVLFLIMCIWNYGSNLKYQTEVKQKLSMGLLRKLGCNLGTVRAPGIGLLYNELVKGVPAIFGHFLTTLPAVHSMIIFVCIKYVPVPMVPQSERFLFRRVCPKSYHLFRCIARYGYKDVRKENHQTFEQLLIESLEKFIRREAQERSLESDGDGDNDTEDESHSWLILTAAISPLPKQALPLGCLIFSRQIKQHSWFKPIVEEGAQVKSEQVMVNLFLLQSHYTSMAVAKFDEVGVDQSGDGNWQRNWVSGMLELIVNAPTISLPSMPFSNERKFPFIENDVYADSGRKYFVPHWPLHVVNKAMEKGNVFKASFRVNVHNRLEAYCTIEGVPTDVLISGFSAQNRALLISGYTAPRIAVKCRRRYCCHQTGSFGTVDKIEGAAANFDKTVPAEECNTLAKLGPVVDEKCKGKEKLDIECDKNQACTSDPSNEYCDQPTTLISKSIQQICGIIASSPSKRPTGKVVAIIEKSPRRIAVVGFLGAKQLLSFNDRCNKDAEKNGNHVSQRYDFIQLVPNDAKFPKLLVPVRSLPDRIMRRLGEGDPTVEMELVGAQVGEWSEYSLLPNAHVVRVFGQGGEIKPQIASILFEFAICCDDFSPESLSCIPDVPWEVPKEELKRRLDLRNLCSFTIDPATATDLDDALSIERRADGNFRVGIHIADVSYFVLPDTALDLEARMRTTSVYIRQHKLPMLPSLLTESVASLNPGTDRLTFSIMFDISLEGDILDRWIGRTVIQSCCKLSYEHVADIIDGCLDAEISDASKSEYPQVYGHFTLQDIIRSVKSLHEVSVRLKDKRFKDGALCLETSKLFFSFDECGIPYDSSLSEQRDSNSLVEEFMLLTNRTAAEVIYRAFPDCALLRKHPEPNARRLREFEAFWCKHGFELDTSSSGQFHLSLQRIREKLKDDPVLFDILLSHASKPMQIASYFCTGEFKDQETEWAHYSLALPLYTHFTSPLRRYPDIVVHRTLVAAIEAEDMYLQKHTVLPNKGKLVARKCFTDLYFDKDIADSKECKEALSAVALNFKIPCAEIVAEVAAYCNQRKWASKRAEDASERLYLWVLLKNKETLIAEARVLGLGPKFMSIYIHKLAIERRIYYDEVDGLTVDWLETTSSLVLDLCRNKRFKRRGGPGKNRPLEEVACVINPSEPTTQVADNIEPENPKTSEETATRDIDQINPSVFPLTVRLLSTIHVALHATGGNNGPLDIGARLYLSSYSV</sequence>
<dbReference type="SMART" id="SM00955">
    <property type="entry name" value="RNB"/>
    <property type="match status" value="1"/>
</dbReference>
<dbReference type="Pfam" id="PF02705">
    <property type="entry name" value="K_trans"/>
    <property type="match status" value="1"/>
</dbReference>
<dbReference type="Gene3D" id="2.40.50.690">
    <property type="match status" value="1"/>
</dbReference>
<feature type="transmembrane region" description="Helical" evidence="7">
    <location>
        <begin position="36"/>
        <end position="60"/>
    </location>
</feature>
<name>A0AAP0I9A1_9MAGN</name>
<dbReference type="InterPro" id="IPR053952">
    <property type="entry name" value="K_trans_C"/>
</dbReference>
<feature type="region of interest" description="Disordered" evidence="6">
    <location>
        <begin position="1250"/>
        <end position="1269"/>
    </location>
</feature>
<keyword evidence="7" id="KW-0812">Transmembrane</keyword>
<dbReference type="InterPro" id="IPR050180">
    <property type="entry name" value="RNR_Ribonuclease"/>
</dbReference>
<accession>A0AAP0I9A1</accession>
<dbReference type="GO" id="GO:0000175">
    <property type="term" value="F:3'-5'-RNA exonuclease activity"/>
    <property type="evidence" value="ECO:0007669"/>
    <property type="project" value="UniProtKB-UniRule"/>
</dbReference>
<evidence type="ECO:0000256" key="2">
    <source>
        <dbReference type="ARBA" id="ARBA00022723"/>
    </source>
</evidence>
<dbReference type="InterPro" id="IPR012340">
    <property type="entry name" value="NA-bd_OB-fold"/>
</dbReference>
<evidence type="ECO:0000256" key="3">
    <source>
        <dbReference type="ARBA" id="ARBA00022842"/>
    </source>
</evidence>
<dbReference type="PROSITE" id="PS01175">
    <property type="entry name" value="RIBONUCLEASE_II"/>
    <property type="match status" value="1"/>
</dbReference>
<dbReference type="PANTHER" id="PTHR23355">
    <property type="entry name" value="RIBONUCLEASE"/>
    <property type="match status" value="1"/>
</dbReference>
<feature type="binding site" evidence="5">
    <location>
        <position position="739"/>
    </location>
    <ligand>
        <name>Mg(2+)</name>
        <dbReference type="ChEBI" id="CHEBI:18420"/>
    </ligand>
</feature>
<evidence type="ECO:0000313" key="10">
    <source>
        <dbReference type="Proteomes" id="UP001419268"/>
    </source>
</evidence>
<evidence type="ECO:0000256" key="4">
    <source>
        <dbReference type="ARBA" id="ARBA00022884"/>
    </source>
</evidence>
<feature type="binding site" evidence="5">
    <location>
        <position position="730"/>
    </location>
    <ligand>
        <name>Mg(2+)</name>
        <dbReference type="ChEBI" id="CHEBI:18420"/>
    </ligand>
</feature>